<dbReference type="GO" id="GO:0033553">
    <property type="term" value="C:rDNA heterochromatin"/>
    <property type="evidence" value="ECO:0007669"/>
    <property type="project" value="TreeGrafter"/>
</dbReference>
<keyword evidence="10" id="KW-0862">Zinc</keyword>
<dbReference type="Proteomes" id="UP000218231">
    <property type="component" value="Unassembled WGS sequence"/>
</dbReference>
<dbReference type="PROSITE" id="PS50865">
    <property type="entry name" value="ZF_MYND_2"/>
    <property type="match status" value="1"/>
</dbReference>
<dbReference type="GO" id="GO:0008168">
    <property type="term" value="F:methyltransferase activity"/>
    <property type="evidence" value="ECO:0007669"/>
    <property type="project" value="UniProtKB-KW"/>
</dbReference>
<dbReference type="OrthoDB" id="265717at2759"/>
<feature type="compositionally biased region" description="Basic residues" evidence="13">
    <location>
        <begin position="66"/>
        <end position="75"/>
    </location>
</feature>
<evidence type="ECO:0000256" key="1">
    <source>
        <dbReference type="ARBA" id="ARBA00004604"/>
    </source>
</evidence>
<evidence type="ECO:0000256" key="12">
    <source>
        <dbReference type="PROSITE-ProRule" id="PRU00134"/>
    </source>
</evidence>
<evidence type="ECO:0000256" key="8">
    <source>
        <dbReference type="ARBA" id="ARBA00022723"/>
    </source>
</evidence>
<evidence type="ECO:0000256" key="3">
    <source>
        <dbReference type="ARBA" id="ARBA00020203"/>
    </source>
</evidence>
<comment type="similarity">
    <text evidence="2">Belongs to the methyltransferase superfamily. RRP8 family.</text>
</comment>
<evidence type="ECO:0000256" key="6">
    <source>
        <dbReference type="ARBA" id="ARBA00022679"/>
    </source>
</evidence>
<evidence type="ECO:0000313" key="16">
    <source>
        <dbReference type="Proteomes" id="UP000218231"/>
    </source>
</evidence>
<dbReference type="InterPro" id="IPR011990">
    <property type="entry name" value="TPR-like_helical_dom_sf"/>
</dbReference>
<evidence type="ECO:0000256" key="5">
    <source>
        <dbReference type="ARBA" id="ARBA00022603"/>
    </source>
</evidence>
<dbReference type="Gene3D" id="2.170.270.10">
    <property type="entry name" value="SET domain"/>
    <property type="match status" value="1"/>
</dbReference>
<dbReference type="CDD" id="cd02440">
    <property type="entry name" value="AdoMet_MTases"/>
    <property type="match status" value="1"/>
</dbReference>
<dbReference type="EMBL" id="LIAE01006334">
    <property type="protein sequence ID" value="PAV91147.1"/>
    <property type="molecule type" value="Genomic_DNA"/>
</dbReference>
<dbReference type="Gene3D" id="1.25.40.10">
    <property type="entry name" value="Tetratricopeptide repeat domain"/>
    <property type="match status" value="1"/>
</dbReference>
<dbReference type="GO" id="GO:0000183">
    <property type="term" value="P:rDNA heterochromatin formation"/>
    <property type="evidence" value="ECO:0007669"/>
    <property type="project" value="TreeGrafter"/>
</dbReference>
<keyword evidence="6" id="KW-0808">Transferase</keyword>
<gene>
    <name evidence="15" type="ORF">WR25_10962</name>
</gene>
<dbReference type="InterPro" id="IPR002893">
    <property type="entry name" value="Znf_MYND"/>
</dbReference>
<dbReference type="GO" id="GO:0005730">
    <property type="term" value="C:nucleolus"/>
    <property type="evidence" value="ECO:0007669"/>
    <property type="project" value="UniProtKB-SubCell"/>
</dbReference>
<keyword evidence="7" id="KW-0949">S-adenosyl-L-methionine</keyword>
<dbReference type="GO" id="GO:0032259">
    <property type="term" value="P:methylation"/>
    <property type="evidence" value="ECO:0007669"/>
    <property type="project" value="UniProtKB-KW"/>
</dbReference>
<dbReference type="InterPro" id="IPR029063">
    <property type="entry name" value="SAM-dependent_MTases_sf"/>
</dbReference>
<keyword evidence="5" id="KW-0489">Methyltransferase</keyword>
<comment type="subcellular location">
    <subcellularLocation>
        <location evidence="1">Nucleus</location>
        <location evidence="1">Nucleolus</location>
    </subcellularLocation>
</comment>
<keyword evidence="11" id="KW-0539">Nucleus</keyword>
<dbReference type="Pfam" id="PF05148">
    <property type="entry name" value="Methyltransf_8"/>
    <property type="match status" value="1"/>
</dbReference>
<dbReference type="GO" id="GO:0042149">
    <property type="term" value="P:cellular response to glucose starvation"/>
    <property type="evidence" value="ECO:0007669"/>
    <property type="project" value="TreeGrafter"/>
</dbReference>
<organism evidence="15 16">
    <name type="scientific">Diploscapter pachys</name>
    <dbReference type="NCBI Taxonomy" id="2018661"/>
    <lineage>
        <taxon>Eukaryota</taxon>
        <taxon>Metazoa</taxon>
        <taxon>Ecdysozoa</taxon>
        <taxon>Nematoda</taxon>
        <taxon>Chromadorea</taxon>
        <taxon>Rhabditida</taxon>
        <taxon>Rhabditina</taxon>
        <taxon>Rhabditomorpha</taxon>
        <taxon>Rhabditoidea</taxon>
        <taxon>Rhabditidae</taxon>
        <taxon>Diploscapter</taxon>
    </lineage>
</organism>
<comment type="caution">
    <text evidence="15">The sequence shown here is derived from an EMBL/GenBank/DDBJ whole genome shotgun (WGS) entry which is preliminary data.</text>
</comment>
<dbReference type="PANTHER" id="PTHR12787:SF0">
    <property type="entry name" value="RIBOSOMAL RNA-PROCESSING PROTEIN 8"/>
    <property type="match status" value="1"/>
</dbReference>
<dbReference type="STRING" id="2018661.A0A2A2LYS3"/>
<dbReference type="GO" id="GO:0046015">
    <property type="term" value="P:regulation of transcription by glucose"/>
    <property type="evidence" value="ECO:0007669"/>
    <property type="project" value="TreeGrafter"/>
</dbReference>
<proteinExistence type="inferred from homology"/>
<protein>
    <recommendedName>
        <fullName evidence="3">Ribosomal RNA-processing protein 8</fullName>
    </recommendedName>
</protein>
<evidence type="ECO:0000256" key="7">
    <source>
        <dbReference type="ARBA" id="ARBA00022691"/>
    </source>
</evidence>
<feature type="compositionally biased region" description="Basic residues" evidence="13">
    <location>
        <begin position="27"/>
        <end position="42"/>
    </location>
</feature>
<evidence type="ECO:0000256" key="13">
    <source>
        <dbReference type="SAM" id="MobiDB-lite"/>
    </source>
</evidence>
<dbReference type="PROSITE" id="PS01360">
    <property type="entry name" value="ZF_MYND_1"/>
    <property type="match status" value="1"/>
</dbReference>
<feature type="region of interest" description="Disordered" evidence="13">
    <location>
        <begin position="1"/>
        <end position="108"/>
    </location>
</feature>
<evidence type="ECO:0000259" key="14">
    <source>
        <dbReference type="PROSITE" id="PS50865"/>
    </source>
</evidence>
<name>A0A2A2LYS3_9BILA</name>
<dbReference type="InterPro" id="IPR007823">
    <property type="entry name" value="RRP8"/>
</dbReference>
<dbReference type="InterPro" id="IPR046341">
    <property type="entry name" value="SET_dom_sf"/>
</dbReference>
<dbReference type="PANTHER" id="PTHR12787">
    <property type="entry name" value="RIBOSOMAL RNA-PROCESSING PROTEIN 8"/>
    <property type="match status" value="1"/>
</dbReference>
<keyword evidence="9 12" id="KW-0863">Zinc-finger</keyword>
<dbReference type="FunFam" id="1.10.10.2150:FF:000001">
    <property type="entry name" value="Ribosomal RNA-processing protein 8"/>
    <property type="match status" value="1"/>
</dbReference>
<evidence type="ECO:0000256" key="4">
    <source>
        <dbReference type="ARBA" id="ARBA00022552"/>
    </source>
</evidence>
<dbReference type="AlphaFoldDB" id="A0A2A2LYS3"/>
<dbReference type="InterPro" id="IPR042036">
    <property type="entry name" value="RRP8_N"/>
</dbReference>
<dbReference type="Pfam" id="PF01753">
    <property type="entry name" value="zf-MYND"/>
    <property type="match status" value="1"/>
</dbReference>
<accession>A0A2A2LYS3</accession>
<keyword evidence="8" id="KW-0479">Metal-binding</keyword>
<dbReference type="SUPFAM" id="SSF144232">
    <property type="entry name" value="HIT/MYND zinc finger-like"/>
    <property type="match status" value="1"/>
</dbReference>
<dbReference type="SUPFAM" id="SSF53335">
    <property type="entry name" value="S-adenosyl-L-methionine-dependent methyltransferases"/>
    <property type="match status" value="1"/>
</dbReference>
<evidence type="ECO:0000256" key="2">
    <source>
        <dbReference type="ARBA" id="ARBA00006301"/>
    </source>
</evidence>
<dbReference type="Gene3D" id="3.40.50.150">
    <property type="entry name" value="Vaccinia Virus protein VP39"/>
    <property type="match status" value="1"/>
</dbReference>
<reference evidence="15 16" key="1">
    <citation type="journal article" date="2017" name="Curr. Biol.">
        <title>Genome architecture and evolution of a unichromosomal asexual nematode.</title>
        <authorList>
            <person name="Fradin H."/>
            <person name="Zegar C."/>
            <person name="Gutwein M."/>
            <person name="Lucas J."/>
            <person name="Kovtun M."/>
            <person name="Corcoran D."/>
            <person name="Baugh L.R."/>
            <person name="Kiontke K."/>
            <person name="Gunsalus K."/>
            <person name="Fitch D.H."/>
            <person name="Piano F."/>
        </authorList>
    </citation>
    <scope>NUCLEOTIDE SEQUENCE [LARGE SCALE GENOMIC DNA]</scope>
    <source>
        <strain evidence="15">PF1309</strain>
    </source>
</reference>
<feature type="domain" description="MYND-type" evidence="14">
    <location>
        <begin position="295"/>
        <end position="333"/>
    </location>
</feature>
<dbReference type="GO" id="GO:0008270">
    <property type="term" value="F:zinc ion binding"/>
    <property type="evidence" value="ECO:0007669"/>
    <property type="project" value="UniProtKB-KW"/>
</dbReference>
<keyword evidence="16" id="KW-1185">Reference proteome</keyword>
<dbReference type="GO" id="GO:0005677">
    <property type="term" value="C:chromatin silencing complex"/>
    <property type="evidence" value="ECO:0007669"/>
    <property type="project" value="TreeGrafter"/>
</dbReference>
<evidence type="ECO:0000313" key="15">
    <source>
        <dbReference type="EMBL" id="PAV91147.1"/>
    </source>
</evidence>
<sequence>MKPQKVAEASKTVQKSDGGIVKEKKEKRPWRNKVRKLAKKKRLAEERATAAASGQKLPGQKSGDKAKRKNKKKKNKQNEETQNDDESESGQGKVVKEEEPQKPKMKAVVSMEEAQQRMKAGRFRYLNEMMYTMSGADSMEYFQKDPDAFQCYHNGFAEQAAKWPNHPLHQIIKWLAKQSGKIVLDLGCGEAKIAKAAGHLHQISSFDLVSQNERVTACDMAHLPVESDSADIAIFCLSLMGTNLHEYIREAHRTLKMGGVLKIAEVSSRFTNIKLFVDAVQKMGFKNTEKVGVYCNYCIRRNGQLRKCTGCKMIVYCGAECQKLDWNQHKAECKAILKHDGIADDGIRLVMRLACCWAKKEFGEVTLDKETRSLSTLEDHGDKINELAEGFLQQYKCFSVKEFASEDIVMKLFKIVAINSFALNNEFGSAIGIGLCIKLSKAFHSCNPNTRIVFSGRKVRLHPTTSDVPKSLNLATHSYIDELQPIAVRKKLLKEKYQFDCECVGCTDEERNQKMEAWNCQNCKHWIEASDKAVCSKCKTSITVDHVEECKLAEASATNGNAHVAREDIPIQSRVNIAEKILTVAEDALHKHNVLRLTSLRVLYAAALGSKNIDKAYDYGMQLLDIHSQYQQQTDIAIIYLKYGLSQVLIAKGEKKEALPMLAEIQPRFAELHGADSEVCTNILAAIKMISK</sequence>
<keyword evidence="4" id="KW-0698">rRNA processing</keyword>
<evidence type="ECO:0000256" key="10">
    <source>
        <dbReference type="ARBA" id="ARBA00022833"/>
    </source>
</evidence>
<evidence type="ECO:0000256" key="11">
    <source>
        <dbReference type="ARBA" id="ARBA00023242"/>
    </source>
</evidence>
<evidence type="ECO:0000256" key="9">
    <source>
        <dbReference type="ARBA" id="ARBA00022771"/>
    </source>
</evidence>
<dbReference type="Gene3D" id="1.10.10.2150">
    <property type="entry name" value="Ribosomal RNA-processing protein 8, N-terminal domain"/>
    <property type="match status" value="1"/>
</dbReference>
<dbReference type="GO" id="GO:0006364">
    <property type="term" value="P:rRNA processing"/>
    <property type="evidence" value="ECO:0007669"/>
    <property type="project" value="UniProtKB-KW"/>
</dbReference>